<evidence type="ECO:0000313" key="1">
    <source>
        <dbReference type="EMBL" id="RCW44635.1"/>
    </source>
</evidence>
<keyword evidence="2" id="KW-1185">Reference proteome</keyword>
<reference evidence="1 2" key="1">
    <citation type="submission" date="2018-07" db="EMBL/GenBank/DDBJ databases">
        <title>Genomic Encyclopedia of Type Strains, Phase III (KMG-III): the genomes of soil and plant-associated and newly described type strains.</title>
        <authorList>
            <person name="Whitman W."/>
        </authorList>
    </citation>
    <scope>NUCLEOTIDE SEQUENCE [LARGE SCALE GENOMIC DNA]</scope>
    <source>
        <strain evidence="1 2">CECT 8575</strain>
    </source>
</reference>
<dbReference type="Gene3D" id="1.10.490.110">
    <property type="entry name" value="Uncharacterized conserved protein DUF2267"/>
    <property type="match status" value="1"/>
</dbReference>
<dbReference type="OrthoDB" id="952780at2"/>
<dbReference type="InterPro" id="IPR018727">
    <property type="entry name" value="DUF2267"/>
</dbReference>
<dbReference type="Proteomes" id="UP000253495">
    <property type="component" value="Unassembled WGS sequence"/>
</dbReference>
<dbReference type="Pfam" id="PF10025">
    <property type="entry name" value="DUF2267"/>
    <property type="match status" value="1"/>
</dbReference>
<accession>A0A368VSI8</accession>
<proteinExistence type="predicted"/>
<evidence type="ECO:0000313" key="2">
    <source>
        <dbReference type="Proteomes" id="UP000253495"/>
    </source>
</evidence>
<dbReference type="EMBL" id="QPJC01000004">
    <property type="protein sequence ID" value="RCW44635.1"/>
    <property type="molecule type" value="Genomic_DNA"/>
</dbReference>
<name>A0A368VSI8_9ACTN</name>
<dbReference type="AlphaFoldDB" id="A0A368VSI8"/>
<organism evidence="1 2">
    <name type="scientific">Halopolyspora algeriensis</name>
    <dbReference type="NCBI Taxonomy" id="1500506"/>
    <lineage>
        <taxon>Bacteria</taxon>
        <taxon>Bacillati</taxon>
        <taxon>Actinomycetota</taxon>
        <taxon>Actinomycetes</taxon>
        <taxon>Actinomycetes incertae sedis</taxon>
        <taxon>Halopolyspora</taxon>
    </lineage>
</organism>
<protein>
    <submittedName>
        <fullName evidence="1">Uncharacterized protein (DUF2267 family)</fullName>
    </submittedName>
</protein>
<gene>
    <name evidence="1" type="ORF">DFQ14_104224</name>
</gene>
<dbReference type="InterPro" id="IPR038282">
    <property type="entry name" value="DUF2267_sf"/>
</dbReference>
<comment type="caution">
    <text evidence="1">The sequence shown here is derived from an EMBL/GenBank/DDBJ whole genome shotgun (WGS) entry which is preliminary data.</text>
</comment>
<sequence>MHHDAFIGQVQQRAQLASRGEAEAATRAAMETLGERVPEQLADHVAAQLPQEIGENFRRTEVLGGAGTGERFDLNEFVQRMSNRAGMDEPKATYAARVVFEVMREATQGGVMDKVRDALPEQLRSLIDAGSSGELQT</sequence>
<dbReference type="RefSeq" id="WP_114452864.1">
    <property type="nucleotide sequence ID" value="NZ_QPJC01000004.1"/>
</dbReference>